<dbReference type="Gene3D" id="1.10.10.10">
    <property type="entry name" value="Winged helix-like DNA-binding domain superfamily/Winged helix DNA-binding domain"/>
    <property type="match status" value="1"/>
</dbReference>
<protein>
    <submittedName>
        <fullName evidence="2">Transcriptional regulator, MarR family</fullName>
    </submittedName>
</protein>
<dbReference type="AlphaFoldDB" id="A6TSX2"/>
<dbReference type="PROSITE" id="PS50995">
    <property type="entry name" value="HTH_MARR_2"/>
    <property type="match status" value="1"/>
</dbReference>
<dbReference type="KEGG" id="amt:Amet_3151"/>
<dbReference type="eggNOG" id="COG1846">
    <property type="taxonomic scope" value="Bacteria"/>
</dbReference>
<dbReference type="Proteomes" id="UP000001572">
    <property type="component" value="Chromosome"/>
</dbReference>
<evidence type="ECO:0000313" key="3">
    <source>
        <dbReference type="Proteomes" id="UP000001572"/>
    </source>
</evidence>
<dbReference type="HOGENOM" id="CLU_083287_27_8_9"/>
<gene>
    <name evidence="2" type="ordered locus">Amet_3151</name>
</gene>
<dbReference type="GO" id="GO:0006950">
    <property type="term" value="P:response to stress"/>
    <property type="evidence" value="ECO:0007669"/>
    <property type="project" value="TreeGrafter"/>
</dbReference>
<dbReference type="InterPro" id="IPR036388">
    <property type="entry name" value="WH-like_DNA-bd_sf"/>
</dbReference>
<dbReference type="SUPFAM" id="SSF46785">
    <property type="entry name" value="Winged helix' DNA-binding domain"/>
    <property type="match status" value="1"/>
</dbReference>
<sequence>MNKKEHDERIIEIEKELRYLCTVIKQKGREILTDFQITPPQFQALQYLISEDSLTIGELSNKMFLACSTITDLVDRMEKNDLVKRARDEKDRRVVRIVVLDNGHEIINQVLHARRNYLEEVLLDVSSEQRDSVLQGISLIYQKSLDNMEEK</sequence>
<dbReference type="Pfam" id="PF01047">
    <property type="entry name" value="MarR"/>
    <property type="match status" value="1"/>
</dbReference>
<accession>A6TSX2</accession>
<dbReference type="PANTHER" id="PTHR33164:SF99">
    <property type="entry name" value="MARR FAMILY REGULATORY PROTEIN"/>
    <property type="match status" value="1"/>
</dbReference>
<name>A6TSX2_ALKMQ</name>
<dbReference type="EMBL" id="CP000724">
    <property type="protein sequence ID" value="ABR49290.1"/>
    <property type="molecule type" value="Genomic_DNA"/>
</dbReference>
<organism evidence="2 3">
    <name type="scientific">Alkaliphilus metalliredigens (strain QYMF)</name>
    <dbReference type="NCBI Taxonomy" id="293826"/>
    <lineage>
        <taxon>Bacteria</taxon>
        <taxon>Bacillati</taxon>
        <taxon>Bacillota</taxon>
        <taxon>Clostridia</taxon>
        <taxon>Peptostreptococcales</taxon>
        <taxon>Natronincolaceae</taxon>
        <taxon>Alkaliphilus</taxon>
    </lineage>
</organism>
<dbReference type="SMART" id="SM00347">
    <property type="entry name" value="HTH_MARR"/>
    <property type="match status" value="1"/>
</dbReference>
<dbReference type="GO" id="GO:0003700">
    <property type="term" value="F:DNA-binding transcription factor activity"/>
    <property type="evidence" value="ECO:0007669"/>
    <property type="project" value="InterPro"/>
</dbReference>
<dbReference type="InterPro" id="IPR039422">
    <property type="entry name" value="MarR/SlyA-like"/>
</dbReference>
<dbReference type="InterPro" id="IPR000835">
    <property type="entry name" value="HTH_MarR-typ"/>
</dbReference>
<feature type="domain" description="HTH marR-type" evidence="1">
    <location>
        <begin position="10"/>
        <end position="142"/>
    </location>
</feature>
<evidence type="ECO:0000313" key="2">
    <source>
        <dbReference type="EMBL" id="ABR49290.1"/>
    </source>
</evidence>
<evidence type="ECO:0000259" key="1">
    <source>
        <dbReference type="PROSITE" id="PS50995"/>
    </source>
</evidence>
<dbReference type="InterPro" id="IPR036390">
    <property type="entry name" value="WH_DNA-bd_sf"/>
</dbReference>
<dbReference type="PANTHER" id="PTHR33164">
    <property type="entry name" value="TRANSCRIPTIONAL REGULATOR, MARR FAMILY"/>
    <property type="match status" value="1"/>
</dbReference>
<dbReference type="STRING" id="293826.Amet_3151"/>
<keyword evidence="3" id="KW-1185">Reference proteome</keyword>
<reference evidence="3" key="1">
    <citation type="journal article" date="2016" name="Genome Announc.">
        <title>Complete genome sequence of Alkaliphilus metalliredigens strain QYMF, an alkaliphilic and metal-reducing bacterium isolated from borax-contaminated leachate ponds.</title>
        <authorList>
            <person name="Hwang C."/>
            <person name="Copeland A."/>
            <person name="Lucas S."/>
            <person name="Lapidus A."/>
            <person name="Barry K."/>
            <person name="Detter J.C."/>
            <person name="Glavina Del Rio T."/>
            <person name="Hammon N."/>
            <person name="Israni S."/>
            <person name="Dalin E."/>
            <person name="Tice H."/>
            <person name="Pitluck S."/>
            <person name="Chertkov O."/>
            <person name="Brettin T."/>
            <person name="Bruce D."/>
            <person name="Han C."/>
            <person name="Schmutz J."/>
            <person name="Larimer F."/>
            <person name="Land M.L."/>
            <person name="Hauser L."/>
            <person name="Kyrpides N."/>
            <person name="Mikhailova N."/>
            <person name="Ye Q."/>
            <person name="Zhou J."/>
            <person name="Richardson P."/>
            <person name="Fields M.W."/>
        </authorList>
    </citation>
    <scope>NUCLEOTIDE SEQUENCE [LARGE SCALE GENOMIC DNA]</scope>
    <source>
        <strain evidence="3">QYMF</strain>
    </source>
</reference>
<proteinExistence type="predicted"/>